<reference evidence="3 4" key="1">
    <citation type="submission" date="2019-10" db="EMBL/GenBank/DDBJ databases">
        <title>Genome sequence of Luteimicrobium xylanilyticum HY-24.</title>
        <authorList>
            <person name="Kim D.Y."/>
            <person name="Park H.-Y."/>
        </authorList>
    </citation>
    <scope>NUCLEOTIDE SEQUENCE [LARGE SCALE GENOMIC DNA]</scope>
    <source>
        <strain evidence="3 4">HY-24</strain>
    </source>
</reference>
<dbReference type="Proteomes" id="UP000326702">
    <property type="component" value="Chromosome"/>
</dbReference>
<dbReference type="RefSeq" id="WP_036950059.1">
    <property type="nucleotide sequence ID" value="NZ_BAABIH010000002.1"/>
</dbReference>
<dbReference type="KEGG" id="lxl:KDY119_01919"/>
<dbReference type="PANTHER" id="PTHR42687">
    <property type="entry name" value="L-THREONINE 3-DEHYDROGENASE"/>
    <property type="match status" value="1"/>
</dbReference>
<dbReference type="Pfam" id="PF01370">
    <property type="entry name" value="Epimerase"/>
    <property type="match status" value="1"/>
</dbReference>
<name>A0A5P9QAF5_9MICO</name>
<sequence length="481" mass="53020">MPHTTRRRVLLTGATGNWGRATLRELRRRDTVDVVALAMPTPTDRAVLAEFDDMPALSVVWGDLTRYDDVARAVRDVDVVLHVGAVVSPAADVNPRLAWRVNLGSIQNIVRAVKALPDPGRVAVVGVGSVAETGDRQAPHHWGRVGDPLRVSWFDEYGQTKVAAEKLLVESGLPRWAWLRQTGIFHPGMLEIRDPIMTHSPFAGVMEWVSDEDSARLLAGIAEGAPDELWQGIYDVGGGEGWRLTNWELQTAIGSAMGVEDIRAWYERRWFALKNFHGQWYTDSDRLHELVPFRNDTFADAMARALAAAPPSVRNAGRVPAWIVKNLVMRPLAHRERGTMHAVRHRSRDEVAAHFGSVADWERIGGWDGFEPPSPSRVPTTLDHGYDESLPPARWDAPLYAEAAQFRGGELLSQDAVPGAVGRPLVWRCGLGHVFAGSPRLVLPGGHWCPECVRDTAGYGAQAEHNHFLAQLEGAGDRVGV</sequence>
<proteinExistence type="inferred from homology"/>
<dbReference type="InterPro" id="IPR036291">
    <property type="entry name" value="NAD(P)-bd_dom_sf"/>
</dbReference>
<evidence type="ECO:0000256" key="1">
    <source>
        <dbReference type="ARBA" id="ARBA00007637"/>
    </source>
</evidence>
<dbReference type="AlphaFoldDB" id="A0A5P9QAF5"/>
<gene>
    <name evidence="3" type="ORF">KDY119_01919</name>
</gene>
<dbReference type="EMBL" id="CP045529">
    <property type="protein sequence ID" value="QFU98407.1"/>
    <property type="molecule type" value="Genomic_DNA"/>
</dbReference>
<keyword evidence="4" id="KW-1185">Reference proteome</keyword>
<feature type="domain" description="NAD-dependent epimerase/dehydratase" evidence="2">
    <location>
        <begin position="9"/>
        <end position="170"/>
    </location>
</feature>
<dbReference type="InterPro" id="IPR051225">
    <property type="entry name" value="NAD(P)_epim/dehydratase"/>
</dbReference>
<evidence type="ECO:0000259" key="2">
    <source>
        <dbReference type="Pfam" id="PF01370"/>
    </source>
</evidence>
<dbReference type="GO" id="GO:0008743">
    <property type="term" value="F:L-threonine 3-dehydrogenase activity"/>
    <property type="evidence" value="ECO:0007669"/>
    <property type="project" value="TreeGrafter"/>
</dbReference>
<evidence type="ECO:0000313" key="3">
    <source>
        <dbReference type="EMBL" id="QFU98407.1"/>
    </source>
</evidence>
<dbReference type="Gene3D" id="3.40.50.720">
    <property type="entry name" value="NAD(P)-binding Rossmann-like Domain"/>
    <property type="match status" value="1"/>
</dbReference>
<dbReference type="SUPFAM" id="SSF51735">
    <property type="entry name" value="NAD(P)-binding Rossmann-fold domains"/>
    <property type="match status" value="1"/>
</dbReference>
<accession>A0A5P9QAF5</accession>
<comment type="similarity">
    <text evidence="1">Belongs to the NAD(P)-dependent epimerase/dehydratase family.</text>
</comment>
<organism evidence="3 4">
    <name type="scientific">Luteimicrobium xylanilyticum</name>
    <dbReference type="NCBI Taxonomy" id="1133546"/>
    <lineage>
        <taxon>Bacteria</taxon>
        <taxon>Bacillati</taxon>
        <taxon>Actinomycetota</taxon>
        <taxon>Actinomycetes</taxon>
        <taxon>Micrococcales</taxon>
        <taxon>Luteimicrobium</taxon>
    </lineage>
</organism>
<dbReference type="GO" id="GO:0006567">
    <property type="term" value="P:L-threonine catabolic process"/>
    <property type="evidence" value="ECO:0007669"/>
    <property type="project" value="TreeGrafter"/>
</dbReference>
<dbReference type="InterPro" id="IPR001509">
    <property type="entry name" value="Epimerase_deHydtase"/>
</dbReference>
<evidence type="ECO:0000313" key="4">
    <source>
        <dbReference type="Proteomes" id="UP000326702"/>
    </source>
</evidence>
<protein>
    <recommendedName>
        <fullName evidence="2">NAD-dependent epimerase/dehydratase domain-containing protein</fullName>
    </recommendedName>
</protein>
<dbReference type="PANTHER" id="PTHR42687:SF1">
    <property type="entry name" value="L-THREONINE 3-DEHYDROGENASE, MITOCHONDRIAL"/>
    <property type="match status" value="1"/>
</dbReference>